<evidence type="ECO:0000313" key="2">
    <source>
        <dbReference type="EMBL" id="ADK86560.1"/>
    </source>
</evidence>
<dbReference type="KEGG" id="dbr:Deba_3207"/>
<reference evidence="2 3" key="1">
    <citation type="journal article" date="2010" name="Stand. Genomic Sci.">
        <title>Complete genome sequence of Desulfarculus baarsii type strain (2st14).</title>
        <authorList>
            <person name="Sun H."/>
            <person name="Spring S."/>
            <person name="Lapidus A."/>
            <person name="Davenport K."/>
            <person name="Del Rio T.G."/>
            <person name="Tice H."/>
            <person name="Nolan M."/>
            <person name="Copeland A."/>
            <person name="Cheng J.F."/>
            <person name="Lucas S."/>
            <person name="Tapia R."/>
            <person name="Goodwin L."/>
            <person name="Pitluck S."/>
            <person name="Ivanova N."/>
            <person name="Pagani I."/>
            <person name="Mavromatis K."/>
            <person name="Ovchinnikova G."/>
            <person name="Pati A."/>
            <person name="Chen A."/>
            <person name="Palaniappan K."/>
            <person name="Hauser L."/>
            <person name="Chang Y.J."/>
            <person name="Jeffries C.D."/>
            <person name="Detter J.C."/>
            <person name="Han C."/>
            <person name="Rohde M."/>
            <person name="Brambilla E."/>
            <person name="Goker M."/>
            <person name="Woyke T."/>
            <person name="Bristow J."/>
            <person name="Eisen J.A."/>
            <person name="Markowitz V."/>
            <person name="Hugenholtz P."/>
            <person name="Kyrpides N.C."/>
            <person name="Klenk H.P."/>
            <person name="Land M."/>
        </authorList>
    </citation>
    <scope>NUCLEOTIDE SEQUENCE [LARGE SCALE GENOMIC DNA]</scope>
    <source>
        <strain evidence="3">ATCC 33931 / DSM 2075 / LMG 7858 / VKM B-1802 / 2st14</strain>
    </source>
</reference>
<evidence type="ECO:0000256" key="1">
    <source>
        <dbReference type="SAM" id="MobiDB-lite"/>
    </source>
</evidence>
<dbReference type="Proteomes" id="UP000009047">
    <property type="component" value="Chromosome"/>
</dbReference>
<organism evidence="2 3">
    <name type="scientific">Desulfarculus baarsii (strain ATCC 33931 / DSM 2075 / LMG 7858 / VKM B-1802 / 2st14)</name>
    <dbReference type="NCBI Taxonomy" id="644282"/>
    <lineage>
        <taxon>Bacteria</taxon>
        <taxon>Pseudomonadati</taxon>
        <taxon>Thermodesulfobacteriota</taxon>
        <taxon>Desulfarculia</taxon>
        <taxon>Desulfarculales</taxon>
        <taxon>Desulfarculaceae</taxon>
        <taxon>Desulfarculus</taxon>
    </lineage>
</organism>
<keyword evidence="3" id="KW-1185">Reference proteome</keyword>
<dbReference type="STRING" id="644282.Deba_3207"/>
<evidence type="ECO:0000313" key="3">
    <source>
        <dbReference type="Proteomes" id="UP000009047"/>
    </source>
</evidence>
<dbReference type="EMBL" id="CP002085">
    <property type="protein sequence ID" value="ADK86560.1"/>
    <property type="molecule type" value="Genomic_DNA"/>
</dbReference>
<dbReference type="AlphaFoldDB" id="E1QLX5"/>
<protein>
    <submittedName>
        <fullName evidence="2">Uncharacterized protein</fullName>
    </submittedName>
</protein>
<gene>
    <name evidence="2" type="ordered locus">Deba_3207</name>
</gene>
<dbReference type="HOGENOM" id="CLU_1188412_0_0_7"/>
<sequence length="233" mass="24229">MSGGVTMSLMNSILQSFDIRGQIDQTLAEGLNAEAGLLDEALTETIAEQTAALTSSGPAEQNLMAGNFFDYDYQQSKYLTSQVQTLHVASQLQTTQQSQAYCLLERFGGLKASGTFSGGAYGPDEAGSGTSKDDIEEALQGDVDQRIIDDSQEDFEQRQAAEEAQAQAAVDGAAQDAAVEATGQAVVATDAEVAADQQDAAPQAQATTEPAADAAPQALVHANAAHPSIDVIV</sequence>
<feature type="region of interest" description="Disordered" evidence="1">
    <location>
        <begin position="193"/>
        <end position="213"/>
    </location>
</feature>
<accession>E1QLX5</accession>
<proteinExistence type="predicted"/>
<name>E1QLX5_DESB2</name>